<evidence type="ECO:0008006" key="3">
    <source>
        <dbReference type="Google" id="ProtNLM"/>
    </source>
</evidence>
<accession>A0A841EB57</accession>
<keyword evidence="2" id="KW-1185">Reference proteome</keyword>
<reference evidence="1 2" key="1">
    <citation type="submission" date="2020-08" db="EMBL/GenBank/DDBJ databases">
        <title>Sequencing the genomes of 1000 actinobacteria strains.</title>
        <authorList>
            <person name="Klenk H.-P."/>
        </authorList>
    </citation>
    <scope>NUCLEOTIDE SEQUENCE [LARGE SCALE GENOMIC DNA]</scope>
    <source>
        <strain evidence="1 2">DSM 44593</strain>
    </source>
</reference>
<dbReference type="AlphaFoldDB" id="A0A841EB57"/>
<protein>
    <recommendedName>
        <fullName evidence="3">PD-(D/E)XK endonuclease-like domain-containing protein</fullName>
    </recommendedName>
</protein>
<evidence type="ECO:0000313" key="2">
    <source>
        <dbReference type="Proteomes" id="UP000578077"/>
    </source>
</evidence>
<dbReference type="InterPro" id="IPR011604">
    <property type="entry name" value="PDDEXK-like_dom_sf"/>
</dbReference>
<comment type="caution">
    <text evidence="1">The sequence shown here is derived from an EMBL/GenBank/DDBJ whole genome shotgun (WGS) entry which is preliminary data.</text>
</comment>
<gene>
    <name evidence="1" type="ORF">HNR25_004003</name>
</gene>
<sequence>MSDPFTTPAEIGSAPDGETALAVGKADPGVGEWLQEVIWSRSAKSPRSLQRRPGPSSLGTECDRQLAYTLTGRRPVNLEADPWAAIVGTAVHTWMANLFDALDGGTGRYLIEYPITYQGVQGTPDLYDRRRRLVVDWKTCKLDKLRTIRKQGPPRGYIVQSQIYAAGLTEAGEDPAATALVFLPVDGRLSDLYVWSAGVEPSIAESALARLNSLEGTAPAKVPAKPSRLCPWCDFYRPGSTDLSVGCPGPSTERKT</sequence>
<dbReference type="Proteomes" id="UP000578077">
    <property type="component" value="Unassembled WGS sequence"/>
</dbReference>
<organism evidence="1 2">
    <name type="scientific">Streptomonospora salina</name>
    <dbReference type="NCBI Taxonomy" id="104205"/>
    <lineage>
        <taxon>Bacteria</taxon>
        <taxon>Bacillati</taxon>
        <taxon>Actinomycetota</taxon>
        <taxon>Actinomycetes</taxon>
        <taxon>Streptosporangiales</taxon>
        <taxon>Nocardiopsidaceae</taxon>
        <taxon>Streptomonospora</taxon>
    </lineage>
</organism>
<dbReference type="RefSeq" id="WP_184637570.1">
    <property type="nucleotide sequence ID" value="NZ_BAABKT010000029.1"/>
</dbReference>
<proteinExistence type="predicted"/>
<name>A0A841EB57_9ACTN</name>
<evidence type="ECO:0000313" key="1">
    <source>
        <dbReference type="EMBL" id="MBB6000252.1"/>
    </source>
</evidence>
<dbReference type="Gene3D" id="3.90.320.10">
    <property type="match status" value="1"/>
</dbReference>
<dbReference type="EMBL" id="JACHLY010000001">
    <property type="protein sequence ID" value="MBB6000252.1"/>
    <property type="molecule type" value="Genomic_DNA"/>
</dbReference>